<evidence type="ECO:0000313" key="3">
    <source>
        <dbReference type="EMBL" id="QHW29360.1"/>
    </source>
</evidence>
<gene>
    <name evidence="3" type="ORF">GZH47_02050</name>
</gene>
<accession>A0A6C0NT32</accession>
<reference evidence="3 4" key="1">
    <citation type="submission" date="2020-02" db="EMBL/GenBank/DDBJ databases">
        <title>Paenibacillus sp. nov., isolated from rhizosphere soil of tomato.</title>
        <authorList>
            <person name="Weon H.-Y."/>
            <person name="Lee S.A."/>
        </authorList>
    </citation>
    <scope>NUCLEOTIDE SEQUENCE [LARGE SCALE GENOMIC DNA]</scope>
    <source>
        <strain evidence="3 4">14171R-81</strain>
    </source>
</reference>
<dbReference type="EMBL" id="CP048286">
    <property type="protein sequence ID" value="QHW29360.1"/>
    <property type="molecule type" value="Genomic_DNA"/>
</dbReference>
<dbReference type="RefSeq" id="WP_162637930.1">
    <property type="nucleotide sequence ID" value="NZ_CP048286.1"/>
</dbReference>
<feature type="region of interest" description="Disordered" evidence="1">
    <location>
        <begin position="40"/>
        <end position="73"/>
    </location>
</feature>
<evidence type="ECO:0000256" key="2">
    <source>
        <dbReference type="SAM" id="Phobius"/>
    </source>
</evidence>
<dbReference type="Proteomes" id="UP000479114">
    <property type="component" value="Chromosome"/>
</dbReference>
<keyword evidence="2" id="KW-0812">Transmembrane</keyword>
<name>A0A6C0NT32_9BACL</name>
<organism evidence="3 4">
    <name type="scientific">Paenibacillus rhizovicinus</name>
    <dbReference type="NCBI Taxonomy" id="2704463"/>
    <lineage>
        <taxon>Bacteria</taxon>
        <taxon>Bacillati</taxon>
        <taxon>Bacillota</taxon>
        <taxon>Bacilli</taxon>
        <taxon>Bacillales</taxon>
        <taxon>Paenibacillaceae</taxon>
        <taxon>Paenibacillus</taxon>
    </lineage>
</organism>
<keyword evidence="4" id="KW-1185">Reference proteome</keyword>
<dbReference type="AlphaFoldDB" id="A0A6C0NT32"/>
<feature type="compositionally biased region" description="Polar residues" evidence="1">
    <location>
        <begin position="62"/>
        <end position="73"/>
    </location>
</feature>
<evidence type="ECO:0000313" key="4">
    <source>
        <dbReference type="Proteomes" id="UP000479114"/>
    </source>
</evidence>
<proteinExistence type="predicted"/>
<dbReference type="KEGG" id="prz:GZH47_02050"/>
<sequence>MWESIAGVLPAGSILICTILSATLPLLVYTVNKRLHAIGDPPWMKQAAPAQDGPGDPKTEASGANGQQNPSTP</sequence>
<keyword evidence="2" id="KW-1133">Transmembrane helix</keyword>
<protein>
    <submittedName>
        <fullName evidence="3">Uncharacterized protein</fullName>
    </submittedName>
</protein>
<keyword evidence="2" id="KW-0472">Membrane</keyword>
<feature type="transmembrane region" description="Helical" evidence="2">
    <location>
        <begin position="6"/>
        <end position="29"/>
    </location>
</feature>
<evidence type="ECO:0000256" key="1">
    <source>
        <dbReference type="SAM" id="MobiDB-lite"/>
    </source>
</evidence>